<evidence type="ECO:0000313" key="5">
    <source>
        <dbReference type="EMBL" id="SDK51109.1"/>
    </source>
</evidence>
<dbReference type="STRING" id="1128970.SAMN04487935_3529"/>
<dbReference type="PANTHER" id="PTHR44103">
    <property type="entry name" value="PROPROTEIN CONVERTASE P"/>
    <property type="match status" value="1"/>
</dbReference>
<dbReference type="InterPro" id="IPR026444">
    <property type="entry name" value="Secre_tail"/>
</dbReference>
<keyword evidence="6" id="KW-1185">Reference proteome</keyword>
<dbReference type="Pfam" id="PF07593">
    <property type="entry name" value="UnbV_ASPIC"/>
    <property type="match status" value="1"/>
</dbReference>
<dbReference type="NCBIfam" id="TIGR04183">
    <property type="entry name" value="Por_Secre_tail"/>
    <property type="match status" value="1"/>
</dbReference>
<protein>
    <submittedName>
        <fullName evidence="5">Por secretion system C-terminal sorting domain-containing protein</fullName>
    </submittedName>
</protein>
<dbReference type="InterPro" id="IPR028994">
    <property type="entry name" value="Integrin_alpha_N"/>
</dbReference>
<gene>
    <name evidence="5" type="ORF">SAMN04487935_3529</name>
</gene>
<organism evidence="5 6">
    <name type="scientific">Flavobacterium noncentrifugens</name>
    <dbReference type="NCBI Taxonomy" id="1128970"/>
    <lineage>
        <taxon>Bacteria</taxon>
        <taxon>Pseudomonadati</taxon>
        <taxon>Bacteroidota</taxon>
        <taxon>Flavobacteriia</taxon>
        <taxon>Flavobacteriales</taxon>
        <taxon>Flavobacteriaceae</taxon>
        <taxon>Flavobacterium</taxon>
    </lineage>
</organism>
<dbReference type="SUPFAM" id="SSF69318">
    <property type="entry name" value="Integrin alpha N-terminal domain"/>
    <property type="match status" value="2"/>
</dbReference>
<dbReference type="Pfam" id="PF18962">
    <property type="entry name" value="Por_Secre_tail"/>
    <property type="match status" value="1"/>
</dbReference>
<feature type="chain" id="PRO_5011506886" evidence="2">
    <location>
        <begin position="20"/>
        <end position="690"/>
    </location>
</feature>
<dbReference type="InterPro" id="IPR011519">
    <property type="entry name" value="UnbV_ASPIC"/>
</dbReference>
<dbReference type="Gene3D" id="2.130.10.130">
    <property type="entry name" value="Integrin alpha, N-terminal"/>
    <property type="match status" value="2"/>
</dbReference>
<keyword evidence="1 2" id="KW-0732">Signal</keyword>
<name>A0A1G9CHH5_9FLAO</name>
<dbReference type="Pfam" id="PF13517">
    <property type="entry name" value="FG-GAP_3"/>
    <property type="match status" value="2"/>
</dbReference>
<feature type="signal peptide" evidence="2">
    <location>
        <begin position="1"/>
        <end position="19"/>
    </location>
</feature>
<evidence type="ECO:0000256" key="2">
    <source>
        <dbReference type="SAM" id="SignalP"/>
    </source>
</evidence>
<evidence type="ECO:0000259" key="3">
    <source>
        <dbReference type="Pfam" id="PF07593"/>
    </source>
</evidence>
<dbReference type="EMBL" id="FNEZ01000007">
    <property type="protein sequence ID" value="SDK51109.1"/>
    <property type="molecule type" value="Genomic_DNA"/>
</dbReference>
<feature type="domain" description="Secretion system C-terminal sorting" evidence="4">
    <location>
        <begin position="618"/>
        <end position="687"/>
    </location>
</feature>
<evidence type="ECO:0000313" key="6">
    <source>
        <dbReference type="Proteomes" id="UP000199580"/>
    </source>
</evidence>
<proteinExistence type="predicted"/>
<dbReference type="PANTHER" id="PTHR44103:SF1">
    <property type="entry name" value="PROPROTEIN CONVERTASE P"/>
    <property type="match status" value="1"/>
</dbReference>
<dbReference type="Proteomes" id="UP000199580">
    <property type="component" value="Unassembled WGS sequence"/>
</dbReference>
<dbReference type="AlphaFoldDB" id="A0A1G9CHH5"/>
<feature type="domain" description="ASPIC/UnbV" evidence="3">
    <location>
        <begin position="532"/>
        <end position="596"/>
    </location>
</feature>
<dbReference type="RefSeq" id="WP_170227591.1">
    <property type="nucleotide sequence ID" value="NZ_BKAI01000010.1"/>
</dbReference>
<evidence type="ECO:0000256" key="1">
    <source>
        <dbReference type="ARBA" id="ARBA00022729"/>
    </source>
</evidence>
<sequence>MKKITLLFAFLFVAQIASAQESCANAAPITGSGTYTITSFTGTQPPQQNCTPTGGSPAALAEWYVYTPTQNHTITITTDIVENSPRRDTRLHVFVGDCGNLTCYSGDDDSGINFSSTAVFDVTANTTYHFAFDNRWNSLTFKFKFIEGEVVVPIAPPVAFVEQPLATAQVGNNKYNNCVVDMNNDYLDDIVGTTGNNIRIHYQNADGTFTQTNIPTATAENTAFWSIAAGDYNKDGYNDLLYGGGNGLTLMESNATGTAFTKHTPGQYIFCQRTNFIDINNDGNLDAFSCHDVEPNVYYINNAAGGFTYYQSGAAGALNLGITSTGGNYASLWTDYDNDGDVDLFISKCSGPPCELHRNNGDGTFTDVSAAAHINVTPIQSWSSAVADFDNDGDMDIMIGSNGSTKNILFRNDLDENNKMDIAFTNVSDGSGLETDGSTSRDYIAYDFDNDGLVDIMGGGYKIFYNQGNMRFSTVSYPGMALGAVGDFNNDGFLDIQSSYEAPYSVKLYMNSGNANNWITINTKGTQSNTNGIAARVEIYGAWGKQIRDVRSGEGFEFMSTLNTHFGIGSATHIDKIIIRWPSGIVDTFNNPPINHPFMAVEGSTLAVSDFANAAFSIYPNPANDVLYIKAKDKAAAFKSAEIFDMAGREVSNTVVTDQPISVKNLSSGSYIILLKDADGKRFTQKFLKK</sequence>
<reference evidence="5 6" key="1">
    <citation type="submission" date="2016-10" db="EMBL/GenBank/DDBJ databases">
        <authorList>
            <person name="de Groot N.N."/>
        </authorList>
    </citation>
    <scope>NUCLEOTIDE SEQUENCE [LARGE SCALE GENOMIC DNA]</scope>
    <source>
        <strain evidence="5 6">CGMCC 1.10076</strain>
    </source>
</reference>
<evidence type="ECO:0000259" key="4">
    <source>
        <dbReference type="Pfam" id="PF18962"/>
    </source>
</evidence>
<accession>A0A1G9CHH5</accession>
<dbReference type="InterPro" id="IPR013517">
    <property type="entry name" value="FG-GAP"/>
</dbReference>